<dbReference type="EMBL" id="FNDO01000140">
    <property type="protein sequence ID" value="SDJ16709.1"/>
    <property type="molecule type" value="Genomic_DNA"/>
</dbReference>
<dbReference type="Gene3D" id="2.60.40.10">
    <property type="entry name" value="Immunoglobulins"/>
    <property type="match status" value="3"/>
</dbReference>
<dbReference type="Pfam" id="PF18329">
    <property type="entry name" value="SGBP_B_XBD"/>
    <property type="match status" value="1"/>
</dbReference>
<name>A0A1G8RIF0_BACOV</name>
<accession>A0A1G8RIF0</accession>
<dbReference type="InterPro" id="IPR013783">
    <property type="entry name" value="Ig-like_fold"/>
</dbReference>
<evidence type="ECO:0000313" key="2">
    <source>
        <dbReference type="EMBL" id="SDJ16709.1"/>
    </source>
</evidence>
<dbReference type="GO" id="GO:0030247">
    <property type="term" value="F:polysaccharide binding"/>
    <property type="evidence" value="ECO:0007669"/>
    <property type="project" value="InterPro"/>
</dbReference>
<dbReference type="RefSeq" id="WP_074638967.1">
    <property type="nucleotide sequence ID" value="NZ_FNDO01000140.1"/>
</dbReference>
<dbReference type="PROSITE" id="PS51257">
    <property type="entry name" value="PROKAR_LIPOPROTEIN"/>
    <property type="match status" value="1"/>
</dbReference>
<dbReference type="Proteomes" id="UP000181870">
    <property type="component" value="Unassembled WGS sequence"/>
</dbReference>
<evidence type="ECO:0000313" key="3">
    <source>
        <dbReference type="Proteomes" id="UP000181870"/>
    </source>
</evidence>
<organism evidence="2 3">
    <name type="scientific">Bacteroides ovatus</name>
    <dbReference type="NCBI Taxonomy" id="28116"/>
    <lineage>
        <taxon>Bacteria</taxon>
        <taxon>Pseudomonadati</taxon>
        <taxon>Bacteroidota</taxon>
        <taxon>Bacteroidia</taxon>
        <taxon>Bacteroidales</taxon>
        <taxon>Bacteroidaceae</taxon>
        <taxon>Bacteroides</taxon>
    </lineage>
</organism>
<gene>
    <name evidence="2" type="ORF">SAMN05192582_11403</name>
</gene>
<reference evidence="2 3" key="1">
    <citation type="submission" date="2016-10" db="EMBL/GenBank/DDBJ databases">
        <authorList>
            <person name="de Groot N.N."/>
        </authorList>
    </citation>
    <scope>NUCLEOTIDE SEQUENCE [LARGE SCALE GENOMIC DNA]</scope>
    <source>
        <strain evidence="2 3">NLAE-zl-C57</strain>
    </source>
</reference>
<evidence type="ECO:0000259" key="1">
    <source>
        <dbReference type="Pfam" id="PF18329"/>
    </source>
</evidence>
<protein>
    <recommendedName>
        <fullName evidence="1">Surface glycan-binding protein B xyloglucan binding domain-containing protein</fullName>
    </recommendedName>
</protein>
<dbReference type="SUPFAM" id="SSF81296">
    <property type="entry name" value="E set domains"/>
    <property type="match status" value="2"/>
</dbReference>
<sequence>MKSIYKYLDTRLFLIGLLVLPFLAVVSCQNDDDAMPVIHYVRVTDPAKADSTFTDVNPGTMIVVIGEHLGGTQKVYINDQEVSFNRNYVTSTSIILTVPAELELTGENPELKGELRVETINGVAVYNMHVLSPAPYITRIAATYPIEAGDELALIGGNFYEVQGVYFSTEKPSDDGKRPTNIQEVTNYEVTNNYGRITLTVPANVIEEGYLVVECYTSNAVIEFKTTIPEPVLTDISSTMPVVGSRVTITGQNFIQVANINVNGEFDIPAADITVSEAFDELSFILPQAPTHSGKISLTTGGGTGELSTVFYPLENVILDYDGIGSHSWGDNSHSVQADGNSAPFVSSGNCYGIVGTISAWNYWWGQCVDNARWPTAISGGTAVSELELQFECFVKDVLTGPVLQVVLGSNWDFNLTGYVPVNAFTGGKEAGKWMQCTIPLSSVVAESTWQEFLNRGSSEIGLYVTNPTGNENVNVAVYFDNFRIVRK</sequence>
<proteinExistence type="predicted"/>
<dbReference type="InterPro" id="IPR014756">
    <property type="entry name" value="Ig_E-set"/>
</dbReference>
<dbReference type="AlphaFoldDB" id="A0A1G8RIF0"/>
<feature type="domain" description="Surface glycan-binding protein B xyloglucan binding" evidence="1">
    <location>
        <begin position="315"/>
        <end position="487"/>
    </location>
</feature>
<dbReference type="InterPro" id="IPR040475">
    <property type="entry name" value="SGBP_B_XBD"/>
</dbReference>